<evidence type="ECO:0000256" key="1">
    <source>
        <dbReference type="SAM" id="MobiDB-lite"/>
    </source>
</evidence>
<dbReference type="EMBL" id="BKCJ010082375">
    <property type="protein sequence ID" value="GEW96050.1"/>
    <property type="molecule type" value="Genomic_DNA"/>
</dbReference>
<protein>
    <recommendedName>
        <fullName evidence="3">Retrovirus-related Pol polyprotein from transposon TNT 1-94</fullName>
    </recommendedName>
</protein>
<accession>A0A699GYU4</accession>
<organism evidence="2">
    <name type="scientific">Tanacetum cinerariifolium</name>
    <name type="common">Dalmatian daisy</name>
    <name type="synonym">Chrysanthemum cinerariifolium</name>
    <dbReference type="NCBI Taxonomy" id="118510"/>
    <lineage>
        <taxon>Eukaryota</taxon>
        <taxon>Viridiplantae</taxon>
        <taxon>Streptophyta</taxon>
        <taxon>Embryophyta</taxon>
        <taxon>Tracheophyta</taxon>
        <taxon>Spermatophyta</taxon>
        <taxon>Magnoliopsida</taxon>
        <taxon>eudicotyledons</taxon>
        <taxon>Gunneridae</taxon>
        <taxon>Pentapetalae</taxon>
        <taxon>asterids</taxon>
        <taxon>campanulids</taxon>
        <taxon>Asterales</taxon>
        <taxon>Asteraceae</taxon>
        <taxon>Asteroideae</taxon>
        <taxon>Anthemideae</taxon>
        <taxon>Anthemidinae</taxon>
        <taxon>Tanacetum</taxon>
    </lineage>
</organism>
<comment type="caution">
    <text evidence="2">The sequence shown here is derived from an EMBL/GenBank/DDBJ whole genome shotgun (WGS) entry which is preliminary data.</text>
</comment>
<evidence type="ECO:0008006" key="3">
    <source>
        <dbReference type="Google" id="ProtNLM"/>
    </source>
</evidence>
<proteinExistence type="predicted"/>
<dbReference type="AlphaFoldDB" id="A0A699GYU4"/>
<reference evidence="2" key="1">
    <citation type="journal article" date="2019" name="Sci. Rep.">
        <title>Draft genome of Tanacetum cinerariifolium, the natural source of mosquito coil.</title>
        <authorList>
            <person name="Yamashiro T."/>
            <person name="Shiraishi A."/>
            <person name="Satake H."/>
            <person name="Nakayama K."/>
        </authorList>
    </citation>
    <scope>NUCLEOTIDE SEQUENCE</scope>
</reference>
<name>A0A699GYU4_TANCI</name>
<feature type="region of interest" description="Disordered" evidence="1">
    <location>
        <begin position="133"/>
        <end position="162"/>
    </location>
</feature>
<feature type="compositionally biased region" description="Low complexity" evidence="1">
    <location>
        <begin position="217"/>
        <end position="228"/>
    </location>
</feature>
<sequence>MAFTEEERVAVSKACAINREWVRISIRKVHTLLEVEDNKKRKYFLDYLCIDLNYVEEQRNHLLSKHKDLVQTLNTYKEQLLVLKQAKLDCTTMQHASTEILKENKNLRKELNEPKSNTKTWLSSSKQVNQILPAESQRNSTDPPVAVIDSSESECDSTDESSVCFTSFPPLEKPSDVEPISGPKTVKTTLKLIYTFKTKALKGIIPNEPSSALAQENKNASTSKSNSSRVGNSKNVKTTDYLHLATVIKRTQ</sequence>
<gene>
    <name evidence="2" type="ORF">Tci_268026</name>
</gene>
<evidence type="ECO:0000313" key="2">
    <source>
        <dbReference type="EMBL" id="GEW96050.1"/>
    </source>
</evidence>
<feature type="compositionally biased region" description="Polar residues" evidence="1">
    <location>
        <begin position="133"/>
        <end position="142"/>
    </location>
</feature>
<feature type="region of interest" description="Disordered" evidence="1">
    <location>
        <begin position="213"/>
        <end position="236"/>
    </location>
</feature>